<accession>A0ABR1M2Y0</accession>
<evidence type="ECO:0000313" key="2">
    <source>
        <dbReference type="EMBL" id="KAK7541337.1"/>
    </source>
</evidence>
<keyword evidence="3" id="KW-1185">Reference proteome</keyword>
<dbReference type="Proteomes" id="UP001365128">
    <property type="component" value="Unassembled WGS sequence"/>
</dbReference>
<feature type="region of interest" description="Disordered" evidence="1">
    <location>
        <begin position="41"/>
        <end position="78"/>
    </location>
</feature>
<dbReference type="EMBL" id="JBBPDW010000025">
    <property type="protein sequence ID" value="KAK7541337.1"/>
    <property type="molecule type" value="Genomic_DNA"/>
</dbReference>
<name>A0ABR1M2Y0_9PEZI</name>
<reference evidence="2 3" key="1">
    <citation type="submission" date="2024-04" db="EMBL/GenBank/DDBJ databases">
        <title>Phyllosticta paracitricarpa is synonymous to the EU quarantine fungus P. citricarpa based on phylogenomic analyses.</title>
        <authorList>
            <consortium name="Lawrence Berkeley National Laboratory"/>
            <person name="Van Ingen-Buijs V.A."/>
            <person name="Van Westerhoven A.C."/>
            <person name="Haridas S."/>
            <person name="Skiadas P."/>
            <person name="Martin F."/>
            <person name="Groenewald J.Z."/>
            <person name="Crous P.W."/>
            <person name="Seidl M.F."/>
        </authorList>
    </citation>
    <scope>NUCLEOTIDE SEQUENCE [LARGE SCALE GENOMIC DNA]</scope>
    <source>
        <strain evidence="2 3">CBS 122670</strain>
    </source>
</reference>
<feature type="compositionally biased region" description="Polar residues" evidence="1">
    <location>
        <begin position="65"/>
        <end position="74"/>
    </location>
</feature>
<evidence type="ECO:0008006" key="4">
    <source>
        <dbReference type="Google" id="ProtNLM"/>
    </source>
</evidence>
<sequence>MAALFAWFCPSTAVYGRLPVGSSGHARNRFLANPSAFADVVARAHRRRQSRTEAPSPPTRKHGRTSSNRCSSVPPQKDEGGVQLLEQLLGPLCRLNQAPKSQVQRVIARCWH</sequence>
<protein>
    <recommendedName>
        <fullName evidence="4">Secreted protein</fullName>
    </recommendedName>
</protein>
<evidence type="ECO:0000256" key="1">
    <source>
        <dbReference type="SAM" id="MobiDB-lite"/>
    </source>
</evidence>
<evidence type="ECO:0000313" key="3">
    <source>
        <dbReference type="Proteomes" id="UP001365128"/>
    </source>
</evidence>
<organism evidence="2 3">
    <name type="scientific">Phyllosticta citricarpa</name>
    <dbReference type="NCBI Taxonomy" id="55181"/>
    <lineage>
        <taxon>Eukaryota</taxon>
        <taxon>Fungi</taxon>
        <taxon>Dikarya</taxon>
        <taxon>Ascomycota</taxon>
        <taxon>Pezizomycotina</taxon>
        <taxon>Dothideomycetes</taxon>
        <taxon>Dothideomycetes incertae sedis</taxon>
        <taxon>Botryosphaeriales</taxon>
        <taxon>Phyllostictaceae</taxon>
        <taxon>Phyllosticta</taxon>
    </lineage>
</organism>
<proteinExistence type="predicted"/>
<comment type="caution">
    <text evidence="2">The sequence shown here is derived from an EMBL/GenBank/DDBJ whole genome shotgun (WGS) entry which is preliminary data.</text>
</comment>
<gene>
    <name evidence="2" type="ORF">IWX46DRAFT_661807</name>
</gene>